<dbReference type="PANTHER" id="PTHR14972:SF6">
    <property type="entry name" value="PROTEIN FAM117B"/>
    <property type="match status" value="1"/>
</dbReference>
<feature type="compositionally biased region" description="Polar residues" evidence="2">
    <location>
        <begin position="180"/>
        <end position="202"/>
    </location>
</feature>
<feature type="compositionally biased region" description="Gly residues" evidence="2">
    <location>
        <begin position="34"/>
        <end position="49"/>
    </location>
</feature>
<feature type="compositionally biased region" description="Low complexity" evidence="2">
    <location>
        <begin position="151"/>
        <end position="179"/>
    </location>
</feature>
<feature type="compositionally biased region" description="Low complexity" evidence="2">
    <location>
        <begin position="9"/>
        <end position="20"/>
    </location>
</feature>
<feature type="compositionally biased region" description="Polar residues" evidence="2">
    <location>
        <begin position="446"/>
        <end position="464"/>
    </location>
</feature>
<feature type="region of interest" description="Disordered" evidence="2">
    <location>
        <begin position="1"/>
        <end position="202"/>
    </location>
</feature>
<proteinExistence type="predicted"/>
<dbReference type="AlphaFoldDB" id="A0AAD8D987"/>
<feature type="compositionally biased region" description="Basic and acidic residues" evidence="2">
    <location>
        <begin position="246"/>
        <end position="265"/>
    </location>
</feature>
<feature type="region of interest" description="Disordered" evidence="2">
    <location>
        <begin position="433"/>
        <end position="525"/>
    </location>
</feature>
<name>A0AAD8D987_ACIOX</name>
<evidence type="ECO:0000256" key="2">
    <source>
        <dbReference type="SAM" id="MobiDB-lite"/>
    </source>
</evidence>
<keyword evidence="4" id="KW-1185">Reference proteome</keyword>
<feature type="compositionally biased region" description="Low complexity" evidence="2">
    <location>
        <begin position="61"/>
        <end position="124"/>
    </location>
</feature>
<gene>
    <name evidence="3" type="primary">FAM117B</name>
    <name evidence="3" type="ORF">AOXY_G14136</name>
</gene>
<evidence type="ECO:0000313" key="3">
    <source>
        <dbReference type="EMBL" id="KAK1165563.1"/>
    </source>
</evidence>
<feature type="region of interest" description="Disordered" evidence="2">
    <location>
        <begin position="613"/>
        <end position="646"/>
    </location>
</feature>
<feature type="compositionally biased region" description="Low complexity" evidence="2">
    <location>
        <begin position="465"/>
        <end position="476"/>
    </location>
</feature>
<feature type="region of interest" description="Disordered" evidence="2">
    <location>
        <begin position="317"/>
        <end position="385"/>
    </location>
</feature>
<accession>A0AAD8D987</accession>
<reference evidence="3" key="1">
    <citation type="submission" date="2022-02" db="EMBL/GenBank/DDBJ databases">
        <title>Atlantic sturgeon de novo genome assembly.</title>
        <authorList>
            <person name="Stock M."/>
            <person name="Klopp C."/>
            <person name="Guiguen Y."/>
            <person name="Cabau C."/>
            <person name="Parinello H."/>
            <person name="Santidrian Yebra-Pimentel E."/>
            <person name="Kuhl H."/>
            <person name="Dirks R.P."/>
            <person name="Guessner J."/>
            <person name="Wuertz S."/>
            <person name="Du K."/>
            <person name="Schartl M."/>
        </authorList>
    </citation>
    <scope>NUCLEOTIDE SEQUENCE</scope>
    <source>
        <strain evidence="3">STURGEONOMICS-FGT-2020</strain>
        <tissue evidence="3">Whole blood</tissue>
    </source>
</reference>
<dbReference type="EMBL" id="JAGXEW010000012">
    <property type="protein sequence ID" value="KAK1165563.1"/>
    <property type="molecule type" value="Genomic_DNA"/>
</dbReference>
<comment type="caution">
    <text evidence="3">The sequence shown here is derived from an EMBL/GenBank/DDBJ whole genome shotgun (WGS) entry which is preliminary data.</text>
</comment>
<dbReference type="PANTHER" id="PTHR14972">
    <property type="entry name" value="AGAP011572-PA"/>
    <property type="match status" value="1"/>
</dbReference>
<feature type="compositionally biased region" description="Low complexity" evidence="2">
    <location>
        <begin position="133"/>
        <end position="143"/>
    </location>
</feature>
<organism evidence="3 4">
    <name type="scientific">Acipenser oxyrinchus oxyrinchus</name>
    <dbReference type="NCBI Taxonomy" id="40147"/>
    <lineage>
        <taxon>Eukaryota</taxon>
        <taxon>Metazoa</taxon>
        <taxon>Chordata</taxon>
        <taxon>Craniata</taxon>
        <taxon>Vertebrata</taxon>
        <taxon>Euteleostomi</taxon>
        <taxon>Actinopterygii</taxon>
        <taxon>Chondrostei</taxon>
        <taxon>Acipenseriformes</taxon>
        <taxon>Acipenseridae</taxon>
        <taxon>Acipenser</taxon>
    </lineage>
</organism>
<feature type="region of interest" description="Disordered" evidence="2">
    <location>
        <begin position="219"/>
        <end position="278"/>
    </location>
</feature>
<dbReference type="Proteomes" id="UP001230051">
    <property type="component" value="Unassembled WGS sequence"/>
</dbReference>
<sequence length="646" mass="69106">MSRRARRNGSPTSSSNSSSVGSGGVGSSTISSNTGGGGGGTAGCAGMGTGSRLLPMKATVPFQLKPQQQAQPNQQQQQGSSPTRNNNNTTNSGETGTRTSSRNSRSPTRAANHSSSSSSSSCSSPTVGTQTVTSSRNSPTRSSSGGGGSTSRGSPTQHATSGSTQGSPTRQQQTSQQQQYNNNSSLHQHAVQPQGSPCASPTQLLWVPDTLLSASTVLAPSSSSSSSSSLSSSSGGRVRHHRRSPEHKSSPERKSPSSPGCKERPWQPSVSPSNNNIRRTSSLDTLAAPYLSGHWPRDSQGQCAPCMRDKATQTPSAWAEECSEKKKGSHKRSASWGSTDQLKEIAKLRQQLQRSKHSSRHHRDKDRQSPFHGNHTAINQSQAPIPKSVLIPIPISKTTVSRFRNSVEGLNQEIERIIIKETGDKDEQLIAQDIPDGHRAPPPLPQRSSSTRSIDTQTPSGVDRSSNSSSRSQSISPTFFTISNEGSEESPCSADDLLTDGREKDCGNSSPLPKYASSPKPNNSYMFKREPPEGCERVKVFEETLPRQLHEIPPFYCPDKNKVNFIPKSGSAFCLVSILKPLLPTQDLTFKGSSHGLIPTGIIPTVMQPIPMATVPSNGEQERISRGTSTASQKPLLPRHIEEPEN</sequence>
<protein>
    <submittedName>
        <fullName evidence="3">Protein FAM117B-like</fullName>
    </submittedName>
</protein>
<feature type="compositionally biased region" description="Basic residues" evidence="2">
    <location>
        <begin position="354"/>
        <end position="364"/>
    </location>
</feature>
<dbReference type="Pfam" id="PF15388">
    <property type="entry name" value="FAM117"/>
    <property type="match status" value="1"/>
</dbReference>
<evidence type="ECO:0000256" key="1">
    <source>
        <dbReference type="ARBA" id="ARBA00022553"/>
    </source>
</evidence>
<evidence type="ECO:0000313" key="4">
    <source>
        <dbReference type="Proteomes" id="UP001230051"/>
    </source>
</evidence>
<keyword evidence="1" id="KW-0597">Phosphoprotein</keyword>
<feature type="compositionally biased region" description="Low complexity" evidence="2">
    <location>
        <begin position="219"/>
        <end position="236"/>
    </location>
</feature>
<feature type="compositionally biased region" description="Polar residues" evidence="2">
    <location>
        <begin position="268"/>
        <end position="278"/>
    </location>
</feature>
<dbReference type="InterPro" id="IPR026642">
    <property type="entry name" value="Glcci1/FAM117"/>
</dbReference>